<dbReference type="InterPro" id="IPR015424">
    <property type="entry name" value="PyrdxlP-dep_Trfase"/>
</dbReference>
<dbReference type="Pfam" id="PF01041">
    <property type="entry name" value="DegT_DnrJ_EryC1"/>
    <property type="match status" value="1"/>
</dbReference>
<dbReference type="GO" id="GO:0008483">
    <property type="term" value="F:transaminase activity"/>
    <property type="evidence" value="ECO:0007669"/>
    <property type="project" value="UniProtKB-KW"/>
</dbReference>
<proteinExistence type="inferred from homology"/>
<evidence type="ECO:0000313" key="3">
    <source>
        <dbReference type="Proteomes" id="UP001575105"/>
    </source>
</evidence>
<dbReference type="InterPro" id="IPR015422">
    <property type="entry name" value="PyrdxlP-dep_Trfase_small"/>
</dbReference>
<dbReference type="RefSeq" id="WP_425343600.1">
    <property type="nucleotide sequence ID" value="NZ_JBGUBD010000001.1"/>
</dbReference>
<dbReference type="PANTHER" id="PTHR30244:SF39">
    <property type="entry name" value="BLR3650 PROTEIN"/>
    <property type="match status" value="1"/>
</dbReference>
<keyword evidence="2" id="KW-0808">Transferase</keyword>
<keyword evidence="3" id="KW-1185">Reference proteome</keyword>
<reference evidence="2 3" key="1">
    <citation type="submission" date="2024-08" db="EMBL/GenBank/DDBJ databases">
        <title>Whole-genome sequencing of halo(alkali)philic microorganisms from hypersaline lakes.</title>
        <authorList>
            <person name="Sorokin D.Y."/>
            <person name="Merkel A.Y."/>
            <person name="Messina E."/>
            <person name="Yakimov M."/>
        </authorList>
    </citation>
    <scope>NUCLEOTIDE SEQUENCE [LARGE SCALE GENOMIC DNA]</scope>
    <source>
        <strain evidence="2 3">AB-hyl4</strain>
    </source>
</reference>
<dbReference type="PANTHER" id="PTHR30244">
    <property type="entry name" value="TRANSAMINASE"/>
    <property type="match status" value="1"/>
</dbReference>
<organism evidence="2 3">
    <name type="scientific">Natronomicrosphaera hydrolytica</name>
    <dbReference type="NCBI Taxonomy" id="3242702"/>
    <lineage>
        <taxon>Bacteria</taxon>
        <taxon>Pseudomonadati</taxon>
        <taxon>Planctomycetota</taxon>
        <taxon>Phycisphaerae</taxon>
        <taxon>Phycisphaerales</taxon>
        <taxon>Phycisphaeraceae</taxon>
        <taxon>Natronomicrosphaera</taxon>
    </lineage>
</organism>
<dbReference type="EMBL" id="JBGUBD010000001">
    <property type="protein sequence ID" value="MFA9476670.1"/>
    <property type="molecule type" value="Genomic_DNA"/>
</dbReference>
<dbReference type="Proteomes" id="UP001575105">
    <property type="component" value="Unassembled WGS sequence"/>
</dbReference>
<keyword evidence="2" id="KW-0032">Aminotransferase</keyword>
<dbReference type="SUPFAM" id="SSF53383">
    <property type="entry name" value="PLP-dependent transferases"/>
    <property type="match status" value="1"/>
</dbReference>
<protein>
    <submittedName>
        <fullName evidence="2">DegT/DnrJ/EryC1/StrS family aminotransferase</fullName>
    </submittedName>
</protein>
<dbReference type="InterPro" id="IPR000653">
    <property type="entry name" value="DegT/StrS_aminotransferase"/>
</dbReference>
<keyword evidence="1" id="KW-0663">Pyridoxal phosphate</keyword>
<dbReference type="CDD" id="cd00616">
    <property type="entry name" value="AHBA_syn"/>
    <property type="match status" value="1"/>
</dbReference>
<comment type="caution">
    <text evidence="2">The sequence shown here is derived from an EMBL/GenBank/DDBJ whole genome shotgun (WGS) entry which is preliminary data.</text>
</comment>
<evidence type="ECO:0000313" key="2">
    <source>
        <dbReference type="EMBL" id="MFA9476670.1"/>
    </source>
</evidence>
<gene>
    <name evidence="2" type="ORF">ACERK3_00040</name>
</gene>
<sequence length="391" mass="43390">MSEIPLSQPDITDAEIEAVTSVLRSGRLSIGPRQDLFEQLVAERAGRQHGIAVSSGTAGLHLAMLALGVGPGDEVITTPFSFIASANCILMAGAVPVFVDIDPQSMNLDPARLEAAITPKTKAIIAVEVFGNPRHMEKIEQIAQQHEIPLVEDACEGMGGICHGRPVGNFGRVSVFGFYPNKQVTTGEGGMIVTDDSRLAEACRSLRNQGRPSGNYQSHGTLNRGGVWLEHESLGYNYRLSEIAAGLGIAQMNRLDEMLDARRRVAGMYMRRLMDWDDLVIPTVEPNCEGDMSWFVYVVRLNSSYGKTERDRIITGMRRHEVGASNYFPCIHLQPFYRQQHGFKKGDYPIAESISERTIALPFFNKMDETQVELVCHTLKVMIQREQLLKR</sequence>
<dbReference type="PIRSF" id="PIRSF000390">
    <property type="entry name" value="PLP_StrS"/>
    <property type="match status" value="1"/>
</dbReference>
<dbReference type="Gene3D" id="3.90.1150.10">
    <property type="entry name" value="Aspartate Aminotransferase, domain 1"/>
    <property type="match status" value="1"/>
</dbReference>
<dbReference type="Gene3D" id="3.40.640.10">
    <property type="entry name" value="Type I PLP-dependent aspartate aminotransferase-like (Major domain)"/>
    <property type="match status" value="1"/>
</dbReference>
<name>A0ABV4TZA1_9BACT</name>
<comment type="similarity">
    <text evidence="1">Belongs to the DegT/DnrJ/EryC1 family.</text>
</comment>
<dbReference type="InterPro" id="IPR015421">
    <property type="entry name" value="PyrdxlP-dep_Trfase_major"/>
</dbReference>
<evidence type="ECO:0000256" key="1">
    <source>
        <dbReference type="RuleBase" id="RU004508"/>
    </source>
</evidence>
<accession>A0ABV4TZA1</accession>